<sequence>MATTGGIANENQASRIVPSSRLLPLRDLGDFFSFFRTRHPRTVCGCLVVGDGGPLVAIWCRFVMEVIMGEYVLRRNNGVD</sequence>
<dbReference type="EMBL" id="CP039352">
    <property type="protein sequence ID" value="QCE04135.1"/>
    <property type="molecule type" value="Genomic_DNA"/>
</dbReference>
<accession>A0A4D6MW72</accession>
<reference evidence="1 2" key="1">
    <citation type="submission" date="2019-04" db="EMBL/GenBank/DDBJ databases">
        <title>An improved genome assembly and genetic linkage map for asparagus bean, Vigna unguiculata ssp. sesquipedialis.</title>
        <authorList>
            <person name="Xia Q."/>
            <person name="Zhang R."/>
            <person name="Dong Y."/>
        </authorList>
    </citation>
    <scope>NUCLEOTIDE SEQUENCE [LARGE SCALE GENOMIC DNA]</scope>
    <source>
        <tissue evidence="1">Leaf</tissue>
    </source>
</reference>
<proteinExistence type="predicted"/>
<protein>
    <submittedName>
        <fullName evidence="1">Uncharacterized protein</fullName>
    </submittedName>
</protein>
<evidence type="ECO:0000313" key="1">
    <source>
        <dbReference type="EMBL" id="QCE04135.1"/>
    </source>
</evidence>
<name>A0A4D6MW72_VIGUN</name>
<keyword evidence="2" id="KW-1185">Reference proteome</keyword>
<dbReference type="Proteomes" id="UP000501690">
    <property type="component" value="Linkage Group LG8"/>
</dbReference>
<evidence type="ECO:0000313" key="2">
    <source>
        <dbReference type="Proteomes" id="UP000501690"/>
    </source>
</evidence>
<dbReference type="AlphaFoldDB" id="A0A4D6MW72"/>
<organism evidence="1 2">
    <name type="scientific">Vigna unguiculata</name>
    <name type="common">Cowpea</name>
    <dbReference type="NCBI Taxonomy" id="3917"/>
    <lineage>
        <taxon>Eukaryota</taxon>
        <taxon>Viridiplantae</taxon>
        <taxon>Streptophyta</taxon>
        <taxon>Embryophyta</taxon>
        <taxon>Tracheophyta</taxon>
        <taxon>Spermatophyta</taxon>
        <taxon>Magnoliopsida</taxon>
        <taxon>eudicotyledons</taxon>
        <taxon>Gunneridae</taxon>
        <taxon>Pentapetalae</taxon>
        <taxon>rosids</taxon>
        <taxon>fabids</taxon>
        <taxon>Fabales</taxon>
        <taxon>Fabaceae</taxon>
        <taxon>Papilionoideae</taxon>
        <taxon>50 kb inversion clade</taxon>
        <taxon>NPAAA clade</taxon>
        <taxon>indigoferoid/millettioid clade</taxon>
        <taxon>Phaseoleae</taxon>
        <taxon>Vigna</taxon>
    </lineage>
</organism>
<gene>
    <name evidence="1" type="ORF">DEO72_LG8g2168</name>
</gene>